<dbReference type="Gene3D" id="3.50.30.10">
    <property type="entry name" value="Phosphohistidine domain"/>
    <property type="match status" value="1"/>
</dbReference>
<reference evidence="13 14" key="1">
    <citation type="submission" date="2018-11" db="EMBL/GenBank/DDBJ databases">
        <title>Trebonia kvetii gen.nov., sp.nov., a novel acidophilic actinobacterium, and proposal of the new actinobacterial family Treboniaceae fam. nov.</title>
        <authorList>
            <person name="Rapoport D."/>
            <person name="Sagova-Mareckova M."/>
            <person name="Sedlacek I."/>
            <person name="Provaznik J."/>
            <person name="Kralova S."/>
            <person name="Pavlinic D."/>
            <person name="Benes V."/>
            <person name="Kopecky J."/>
        </authorList>
    </citation>
    <scope>NUCLEOTIDE SEQUENCE [LARGE SCALE GENOMIC DNA]</scope>
    <source>
        <strain evidence="13 14">15Tr583</strain>
    </source>
</reference>
<dbReference type="InterPro" id="IPR000121">
    <property type="entry name" value="PEP_util_C"/>
</dbReference>
<evidence type="ECO:0000256" key="6">
    <source>
        <dbReference type="ARBA" id="ARBA00022777"/>
    </source>
</evidence>
<dbReference type="InterPro" id="IPR018274">
    <property type="entry name" value="PEP_util_AS"/>
</dbReference>
<organism evidence="13 14">
    <name type="scientific">Trebonia kvetii</name>
    <dbReference type="NCBI Taxonomy" id="2480626"/>
    <lineage>
        <taxon>Bacteria</taxon>
        <taxon>Bacillati</taxon>
        <taxon>Actinomycetota</taxon>
        <taxon>Actinomycetes</taxon>
        <taxon>Streptosporangiales</taxon>
        <taxon>Treboniaceae</taxon>
        <taxon>Trebonia</taxon>
    </lineage>
</organism>
<dbReference type="InterPro" id="IPR040442">
    <property type="entry name" value="Pyrv_kinase-like_dom_sf"/>
</dbReference>
<evidence type="ECO:0000256" key="9">
    <source>
        <dbReference type="SAM" id="MobiDB-lite"/>
    </source>
</evidence>
<dbReference type="SUPFAM" id="SSF47831">
    <property type="entry name" value="Enzyme I of the PEP:sugar phosphotransferase system HPr-binding (sub)domain"/>
    <property type="match status" value="1"/>
</dbReference>
<evidence type="ECO:0000256" key="2">
    <source>
        <dbReference type="ARBA" id="ARBA00007837"/>
    </source>
</evidence>
<feature type="domain" description="PEP-utilising enzyme mobile" evidence="10">
    <location>
        <begin position="167"/>
        <end position="236"/>
    </location>
</feature>
<proteinExistence type="inferred from homology"/>
<dbReference type="InterPro" id="IPR036637">
    <property type="entry name" value="Phosphohistidine_dom_sf"/>
</dbReference>
<comment type="cofactor">
    <cofactor evidence="1">
        <name>Mg(2+)</name>
        <dbReference type="ChEBI" id="CHEBI:18420"/>
    </cofactor>
</comment>
<dbReference type="GO" id="GO:0016301">
    <property type="term" value="F:kinase activity"/>
    <property type="evidence" value="ECO:0007669"/>
    <property type="project" value="UniProtKB-KW"/>
</dbReference>
<dbReference type="Pfam" id="PF02896">
    <property type="entry name" value="PEP-utilizers_C"/>
    <property type="match status" value="1"/>
</dbReference>
<dbReference type="Pfam" id="PF00391">
    <property type="entry name" value="PEP-utilizers"/>
    <property type="match status" value="1"/>
</dbReference>
<feature type="compositionally biased region" description="Low complexity" evidence="9">
    <location>
        <begin position="587"/>
        <end position="621"/>
    </location>
</feature>
<dbReference type="InterPro" id="IPR008731">
    <property type="entry name" value="PTS_EIN"/>
</dbReference>
<dbReference type="Pfam" id="PF05524">
    <property type="entry name" value="PEP-utilisers_N"/>
    <property type="match status" value="1"/>
</dbReference>
<dbReference type="Gene3D" id="1.10.274.10">
    <property type="entry name" value="PtsI, HPr-binding domain"/>
    <property type="match status" value="1"/>
</dbReference>
<evidence type="ECO:0000313" key="14">
    <source>
        <dbReference type="Proteomes" id="UP000460272"/>
    </source>
</evidence>
<dbReference type="InterPro" id="IPR008279">
    <property type="entry name" value="PEP-util_enz_mobile_dom"/>
</dbReference>
<dbReference type="InterPro" id="IPR015813">
    <property type="entry name" value="Pyrv/PenolPyrv_kinase-like_dom"/>
</dbReference>
<dbReference type="SUPFAM" id="SSF52009">
    <property type="entry name" value="Phosphohistidine domain"/>
    <property type="match status" value="1"/>
</dbReference>
<keyword evidence="7" id="KW-0460">Magnesium</keyword>
<dbReference type="EMBL" id="RPFW01000001">
    <property type="protein sequence ID" value="TVZ06426.1"/>
    <property type="molecule type" value="Genomic_DNA"/>
</dbReference>
<feature type="domain" description="Phosphotransferase system enzyme I N-terminal" evidence="12">
    <location>
        <begin position="8"/>
        <end position="139"/>
    </location>
</feature>
<sequence>MSGSGRYRGQPVSTGISTGEIYQGDPPTAEFTAESAAGPLAGAPAGNGHRMAAEEAVRAAFAAVARDRAALAAELRARRQEEQAAIVDIAALIAADPVLVTAAVDAVRAGASGADAIRQAGEAQAALLAALPDPDLAQRAGDVRQVAKAASDCLTGSTAGPPPAGKFILIRREVEAADLIRLADTGLAGAVSIGGGASSHAAIIARGLGLPMLAGADPAVLGAATGQHAILDATAGELITDPTEPEIAAAAQAAAVAGTVAVARTAAAAGQPDELAAGEVKTADGQPVTLLCNVASAAETRLGLSGGAAGVGLLRTEIAFTTAADWPSLDDHLAQLTPILGLLAGRPAVVRLLDFSGDKVPPFLASRGRQGLDALLDDQRALRAQLTGILRAGRGTQVSVLVPMVRSLAEVAAVRAALAEAAAAEGIAAPKLGIMVEVAATAANAAAFAQVADFFSIGTNDLSSDVLGLDRAGQAATPAVTADPRVLALVRDVARAAMAAGIPVSVCGDAAADPLVLPLLLGVGITSLSVGAARVPGIARQIADTDTTTARAQANEVTGLWPPACAQPSADRTTPPRPAPRSRDTARAASVTRRTRSSRFSSASSRSAAPTTPIAPATVPSRATMGAAIPASPTVASWSSTA</sequence>
<evidence type="ECO:0000259" key="11">
    <source>
        <dbReference type="Pfam" id="PF02896"/>
    </source>
</evidence>
<dbReference type="Gene3D" id="3.20.20.60">
    <property type="entry name" value="Phosphoenolpyruvate-binding domains"/>
    <property type="match status" value="1"/>
</dbReference>
<protein>
    <recommendedName>
        <fullName evidence="3">Phosphoenolpyruvate-protein phosphotransferase</fullName>
    </recommendedName>
    <alternativeName>
        <fullName evidence="8">Phosphotransferase system, enzyme I</fullName>
    </alternativeName>
</protein>
<dbReference type="Proteomes" id="UP000460272">
    <property type="component" value="Unassembled WGS sequence"/>
</dbReference>
<keyword evidence="14" id="KW-1185">Reference proteome</keyword>
<feature type="region of interest" description="Disordered" evidence="9">
    <location>
        <begin position="549"/>
        <end position="642"/>
    </location>
</feature>
<dbReference type="AlphaFoldDB" id="A0A6P2C7W8"/>
<dbReference type="PANTHER" id="PTHR46244:SF3">
    <property type="entry name" value="PHOSPHOENOLPYRUVATE-PROTEIN PHOSPHOTRANSFERASE"/>
    <property type="match status" value="1"/>
</dbReference>
<evidence type="ECO:0000256" key="4">
    <source>
        <dbReference type="ARBA" id="ARBA00022679"/>
    </source>
</evidence>
<comment type="caution">
    <text evidence="13">The sequence shown here is derived from an EMBL/GenBank/DDBJ whole genome shotgun (WGS) entry which is preliminary data.</text>
</comment>
<keyword evidence="5" id="KW-0479">Metal-binding</keyword>
<evidence type="ECO:0000256" key="7">
    <source>
        <dbReference type="ARBA" id="ARBA00022842"/>
    </source>
</evidence>
<keyword evidence="4" id="KW-0808">Transferase</keyword>
<keyword evidence="6" id="KW-0418">Kinase</keyword>
<dbReference type="PANTHER" id="PTHR46244">
    <property type="entry name" value="PHOSPHOENOLPYRUVATE-PROTEIN PHOSPHOTRANSFERASE"/>
    <property type="match status" value="1"/>
</dbReference>
<evidence type="ECO:0000256" key="5">
    <source>
        <dbReference type="ARBA" id="ARBA00022723"/>
    </source>
</evidence>
<evidence type="ECO:0000256" key="1">
    <source>
        <dbReference type="ARBA" id="ARBA00001946"/>
    </source>
</evidence>
<dbReference type="SUPFAM" id="SSF51621">
    <property type="entry name" value="Phosphoenolpyruvate/pyruvate domain"/>
    <property type="match status" value="1"/>
</dbReference>
<evidence type="ECO:0000313" key="13">
    <source>
        <dbReference type="EMBL" id="TVZ06426.1"/>
    </source>
</evidence>
<dbReference type="GO" id="GO:0046872">
    <property type="term" value="F:metal ion binding"/>
    <property type="evidence" value="ECO:0007669"/>
    <property type="project" value="UniProtKB-KW"/>
</dbReference>
<comment type="similarity">
    <text evidence="2">Belongs to the PEP-utilizing enzyme family.</text>
</comment>
<dbReference type="PROSITE" id="PS00370">
    <property type="entry name" value="PEP_ENZYMES_PHOS_SITE"/>
    <property type="match status" value="1"/>
</dbReference>
<dbReference type="GO" id="GO:0009401">
    <property type="term" value="P:phosphoenolpyruvate-dependent sugar phosphotransferase system"/>
    <property type="evidence" value="ECO:0007669"/>
    <property type="project" value="InterPro"/>
</dbReference>
<evidence type="ECO:0000259" key="12">
    <source>
        <dbReference type="Pfam" id="PF05524"/>
    </source>
</evidence>
<gene>
    <name evidence="13" type="ORF">EAS64_03110</name>
</gene>
<name>A0A6P2C7W8_9ACTN</name>
<feature type="region of interest" description="Disordered" evidence="9">
    <location>
        <begin position="1"/>
        <end position="32"/>
    </location>
</feature>
<evidence type="ECO:0000256" key="8">
    <source>
        <dbReference type="ARBA" id="ARBA00033235"/>
    </source>
</evidence>
<dbReference type="InterPro" id="IPR036618">
    <property type="entry name" value="PtsI_HPr-bd_sf"/>
</dbReference>
<accession>A0A6P2C7W8</accession>
<dbReference type="InterPro" id="IPR050499">
    <property type="entry name" value="PEP-utilizing_PTS_enzyme"/>
</dbReference>
<evidence type="ECO:0000256" key="3">
    <source>
        <dbReference type="ARBA" id="ARBA00016544"/>
    </source>
</evidence>
<dbReference type="OrthoDB" id="9765468at2"/>
<feature type="domain" description="PEP-utilising enzyme C-terminal" evidence="11">
    <location>
        <begin position="279"/>
        <end position="545"/>
    </location>
</feature>
<evidence type="ECO:0000259" key="10">
    <source>
        <dbReference type="Pfam" id="PF00391"/>
    </source>
</evidence>
<dbReference type="PRINTS" id="PR01736">
    <property type="entry name" value="PHPHTRNFRASE"/>
</dbReference>